<gene>
    <name evidence="1" type="ORF">EV182_008166</name>
</gene>
<organism evidence="1 2">
    <name type="scientific">Spiromyces aspiralis</name>
    <dbReference type="NCBI Taxonomy" id="68401"/>
    <lineage>
        <taxon>Eukaryota</taxon>
        <taxon>Fungi</taxon>
        <taxon>Fungi incertae sedis</taxon>
        <taxon>Zoopagomycota</taxon>
        <taxon>Kickxellomycotina</taxon>
        <taxon>Kickxellomycetes</taxon>
        <taxon>Kickxellales</taxon>
        <taxon>Kickxellaceae</taxon>
        <taxon>Spiromyces</taxon>
    </lineage>
</organism>
<evidence type="ECO:0000313" key="2">
    <source>
        <dbReference type="Proteomes" id="UP001145114"/>
    </source>
</evidence>
<keyword evidence="2" id="KW-1185">Reference proteome</keyword>
<accession>A0ACC1H6W2</accession>
<name>A0ACC1H6W2_9FUNG</name>
<dbReference type="Proteomes" id="UP001145114">
    <property type="component" value="Unassembled WGS sequence"/>
</dbReference>
<comment type="caution">
    <text evidence="1">The sequence shown here is derived from an EMBL/GenBank/DDBJ whole genome shotgun (WGS) entry which is preliminary data.</text>
</comment>
<dbReference type="EMBL" id="JAMZIH010009226">
    <property type="protein sequence ID" value="KAJ1670499.1"/>
    <property type="molecule type" value="Genomic_DNA"/>
</dbReference>
<sequence length="218" mass="23589">SGPTQLSSATKDQRQTGADSQNGGLRSQGSTFGSIARQTTSDVSAFRAALSPITEMAPSQVPTTTGSASGLTLSVQSRNLGFFVTLYRTWVYNPVATLILCFLAQQYELATMIIPIIADSPITVNTFVQLDKMVQLLESPVFSHMRISLLEPWRYPYLYQALYRILLLLPQSSAFATLRNRLNSVPSPMLSAFANPIYLPDGIGYSIAGGMPASAGEL</sequence>
<reference evidence="1" key="1">
    <citation type="submission" date="2022-06" db="EMBL/GenBank/DDBJ databases">
        <title>Phylogenomic reconstructions and comparative analyses of Kickxellomycotina fungi.</title>
        <authorList>
            <person name="Reynolds N.K."/>
            <person name="Stajich J.E."/>
            <person name="Barry K."/>
            <person name="Grigoriev I.V."/>
            <person name="Crous P."/>
            <person name="Smith M.E."/>
        </authorList>
    </citation>
    <scope>NUCLEOTIDE SEQUENCE</scope>
    <source>
        <strain evidence="1">RSA 2271</strain>
    </source>
</reference>
<protein>
    <submittedName>
        <fullName evidence="1">Uncharacterized protein</fullName>
    </submittedName>
</protein>
<feature type="non-terminal residue" evidence="1">
    <location>
        <position position="218"/>
    </location>
</feature>
<evidence type="ECO:0000313" key="1">
    <source>
        <dbReference type="EMBL" id="KAJ1670499.1"/>
    </source>
</evidence>
<proteinExistence type="predicted"/>
<feature type="non-terminal residue" evidence="1">
    <location>
        <position position="1"/>
    </location>
</feature>